<accession>A0A1F5YSP1</accession>
<sequence>MYRIDILLKENRQLFHTRDLALLWGIENDNTLYTVIKRYVKKGILIPIYKGFYSTVSLENIDPLNLGITALSSFAYVSCEYVLSLKGIIFQSITYITLISDVSKKFKIGKHEYLVRKLKDIHLFNGAGIYEENGVKKATAERAYADLLYYNPNYHIDNRKGLDFKKVNQIRKEVGFAV</sequence>
<comment type="caution">
    <text evidence="1">The sequence shown here is derived from an EMBL/GenBank/DDBJ whole genome shotgun (WGS) entry which is preliminary data.</text>
</comment>
<reference evidence="1 2" key="1">
    <citation type="journal article" date="2016" name="Nat. Commun.">
        <title>Thousands of microbial genomes shed light on interconnected biogeochemical processes in an aquifer system.</title>
        <authorList>
            <person name="Anantharaman K."/>
            <person name="Brown C.T."/>
            <person name="Hug L.A."/>
            <person name="Sharon I."/>
            <person name="Castelle C.J."/>
            <person name="Probst A.J."/>
            <person name="Thomas B.C."/>
            <person name="Singh A."/>
            <person name="Wilkins M.J."/>
            <person name="Karaoz U."/>
            <person name="Brodie E.L."/>
            <person name="Williams K.H."/>
            <person name="Hubbard S.S."/>
            <person name="Banfield J.F."/>
        </authorList>
    </citation>
    <scope>NUCLEOTIDE SEQUENCE [LARGE SCALE GENOMIC DNA]</scope>
</reference>
<dbReference type="STRING" id="1798371.A2W14_04580"/>
<evidence type="ECO:0000313" key="1">
    <source>
        <dbReference type="EMBL" id="OGG03116.1"/>
    </source>
</evidence>
<protein>
    <recommendedName>
        <fullName evidence="3">AbiEi antitoxin C-terminal domain-containing protein</fullName>
    </recommendedName>
</protein>
<dbReference type="AlphaFoldDB" id="A0A1F5YSP1"/>
<gene>
    <name evidence="1" type="ORF">A2W14_04580</name>
</gene>
<dbReference type="Proteomes" id="UP000176665">
    <property type="component" value="Unassembled WGS sequence"/>
</dbReference>
<organism evidence="1 2">
    <name type="scientific">Candidatus Gottesmanbacteria bacterium RBG_16_37_8</name>
    <dbReference type="NCBI Taxonomy" id="1798371"/>
    <lineage>
        <taxon>Bacteria</taxon>
        <taxon>Candidatus Gottesmaniibacteriota</taxon>
    </lineage>
</organism>
<proteinExistence type="predicted"/>
<evidence type="ECO:0000313" key="2">
    <source>
        <dbReference type="Proteomes" id="UP000176665"/>
    </source>
</evidence>
<evidence type="ECO:0008006" key="3">
    <source>
        <dbReference type="Google" id="ProtNLM"/>
    </source>
</evidence>
<name>A0A1F5YSP1_9BACT</name>
<dbReference type="EMBL" id="MFJA01000039">
    <property type="protein sequence ID" value="OGG03116.1"/>
    <property type="molecule type" value="Genomic_DNA"/>
</dbReference>